<dbReference type="CDD" id="cd01202">
    <property type="entry name" value="PTB_FRS2"/>
    <property type="match status" value="1"/>
</dbReference>
<feature type="compositionally biased region" description="Polar residues" evidence="6">
    <location>
        <begin position="167"/>
        <end position="183"/>
    </location>
</feature>
<dbReference type="OrthoDB" id="6279276at2759"/>
<feature type="region of interest" description="Disordered" evidence="6">
    <location>
        <begin position="167"/>
        <end position="193"/>
    </location>
</feature>
<organism evidence="8 9">
    <name type="scientific">Rhynchophorus ferrugineus</name>
    <name type="common">Red palm weevil</name>
    <name type="synonym">Curculio ferrugineus</name>
    <dbReference type="NCBI Taxonomy" id="354439"/>
    <lineage>
        <taxon>Eukaryota</taxon>
        <taxon>Metazoa</taxon>
        <taxon>Ecdysozoa</taxon>
        <taxon>Arthropoda</taxon>
        <taxon>Hexapoda</taxon>
        <taxon>Insecta</taxon>
        <taxon>Pterygota</taxon>
        <taxon>Neoptera</taxon>
        <taxon>Endopterygota</taxon>
        <taxon>Coleoptera</taxon>
        <taxon>Polyphaga</taxon>
        <taxon>Cucujiformia</taxon>
        <taxon>Curculionidae</taxon>
        <taxon>Dryophthorinae</taxon>
        <taxon>Rhynchophorus</taxon>
    </lineage>
</organism>
<dbReference type="SMART" id="SM01244">
    <property type="entry name" value="IRS"/>
    <property type="match status" value="1"/>
</dbReference>
<keyword evidence="3" id="KW-0519">Myristate</keyword>
<comment type="caution">
    <text evidence="8">The sequence shown here is derived from an EMBL/GenBank/DDBJ whole genome shotgun (WGS) entry which is preliminary data.</text>
</comment>
<dbReference type="InterPro" id="IPR038742">
    <property type="entry name" value="FRS2_PTB"/>
</dbReference>
<gene>
    <name evidence="8" type="ORF">GWI33_019103</name>
</gene>
<dbReference type="PANTHER" id="PTHR21258:SF55">
    <property type="entry name" value="FI23523P1"/>
    <property type="match status" value="1"/>
</dbReference>
<dbReference type="Gene3D" id="2.30.29.30">
    <property type="entry name" value="Pleckstrin-homology domain (PH domain)/Phosphotyrosine-binding domain (PTB)"/>
    <property type="match status" value="1"/>
</dbReference>
<dbReference type="GO" id="GO:0005068">
    <property type="term" value="F:transmembrane receptor protein tyrosine kinase adaptor activity"/>
    <property type="evidence" value="ECO:0007669"/>
    <property type="project" value="TreeGrafter"/>
</dbReference>
<feature type="region of interest" description="Disordered" evidence="6">
    <location>
        <begin position="391"/>
        <end position="416"/>
    </location>
</feature>
<dbReference type="InterPro" id="IPR011993">
    <property type="entry name" value="PH-like_dom_sf"/>
</dbReference>
<keyword evidence="9" id="KW-1185">Reference proteome</keyword>
<dbReference type="InterPro" id="IPR002404">
    <property type="entry name" value="IRS_PTB"/>
</dbReference>
<keyword evidence="5" id="KW-0449">Lipoprotein</keyword>
<dbReference type="Proteomes" id="UP000625711">
    <property type="component" value="Unassembled WGS sequence"/>
</dbReference>
<name>A0A834HWN4_RHYFE</name>
<evidence type="ECO:0000256" key="4">
    <source>
        <dbReference type="ARBA" id="ARBA00023136"/>
    </source>
</evidence>
<evidence type="ECO:0000259" key="7">
    <source>
        <dbReference type="PROSITE" id="PS51064"/>
    </source>
</evidence>
<dbReference type="PROSITE" id="PS51064">
    <property type="entry name" value="IRS_PTB"/>
    <property type="match status" value="1"/>
</dbReference>
<reference evidence="8" key="1">
    <citation type="submission" date="2020-08" db="EMBL/GenBank/DDBJ databases">
        <title>Genome sequencing and assembly of the red palm weevil Rhynchophorus ferrugineus.</title>
        <authorList>
            <person name="Dias G.B."/>
            <person name="Bergman C.M."/>
            <person name="Manee M."/>
        </authorList>
    </citation>
    <scope>NUCLEOTIDE SEQUENCE</scope>
    <source>
        <strain evidence="8">AA-2017</strain>
        <tissue evidence="8">Whole larva</tissue>
    </source>
</reference>
<dbReference type="InterPro" id="IPR050996">
    <property type="entry name" value="Docking_Protein_DOK"/>
</dbReference>
<dbReference type="SMART" id="SM00310">
    <property type="entry name" value="PTBI"/>
    <property type="match status" value="1"/>
</dbReference>
<keyword evidence="2" id="KW-0597">Phosphoprotein</keyword>
<accession>A0A834HWN4</accession>
<dbReference type="SUPFAM" id="SSF50729">
    <property type="entry name" value="PH domain-like"/>
    <property type="match status" value="1"/>
</dbReference>
<protein>
    <recommendedName>
        <fullName evidence="7">IRS-type PTB domain-containing protein</fullName>
    </recommendedName>
</protein>
<proteinExistence type="predicted"/>
<dbReference type="GO" id="GO:0016020">
    <property type="term" value="C:membrane"/>
    <property type="evidence" value="ECO:0007669"/>
    <property type="project" value="UniProtKB-SubCell"/>
</dbReference>
<dbReference type="Pfam" id="PF02174">
    <property type="entry name" value="IRS"/>
    <property type="match status" value="1"/>
</dbReference>
<evidence type="ECO:0000256" key="5">
    <source>
        <dbReference type="ARBA" id="ARBA00023288"/>
    </source>
</evidence>
<dbReference type="GO" id="GO:0005737">
    <property type="term" value="C:cytoplasm"/>
    <property type="evidence" value="ECO:0007669"/>
    <property type="project" value="TreeGrafter"/>
</dbReference>
<comment type="subcellular location">
    <subcellularLocation>
        <location evidence="1">Membrane</location>
    </subcellularLocation>
</comment>
<dbReference type="EMBL" id="JAACXV010014400">
    <property type="protein sequence ID" value="KAF7267696.1"/>
    <property type="molecule type" value="Genomic_DNA"/>
</dbReference>
<evidence type="ECO:0000313" key="8">
    <source>
        <dbReference type="EMBL" id="KAF7267696.1"/>
    </source>
</evidence>
<evidence type="ECO:0000256" key="6">
    <source>
        <dbReference type="SAM" id="MobiDB-lite"/>
    </source>
</evidence>
<evidence type="ECO:0000256" key="3">
    <source>
        <dbReference type="ARBA" id="ARBA00022707"/>
    </source>
</evidence>
<feature type="domain" description="IRS-type PTB" evidence="7">
    <location>
        <begin position="10"/>
        <end position="114"/>
    </location>
</feature>
<dbReference type="AlphaFoldDB" id="A0A834HWN4"/>
<dbReference type="GO" id="GO:0008543">
    <property type="term" value="P:fibroblast growth factor receptor signaling pathway"/>
    <property type="evidence" value="ECO:0007669"/>
    <property type="project" value="TreeGrafter"/>
</dbReference>
<evidence type="ECO:0000256" key="2">
    <source>
        <dbReference type="ARBA" id="ARBA00022553"/>
    </source>
</evidence>
<sequence length="416" mass="46023">MGCVNSKTDINDTHPNIFHVINVNDRGRPVSRGKLEVTETELIFHQKGKNPIKWPLRSLRKYGWDVDTDVFSIECGRRSPTGPGYYAFKCKKAEQLFNMVQQHILGGIQESVENSNLLNTVNQNNGEFSVPPILTGQPVQRHSESYQNSTHSDQGYLNPIHPISRSHTGVLSRPGSVSSNGGQLSPTTISPPPVITEVPPLEHNNNKRNSTVVENGVGPPSYANLNPCDIADPTCHVYMNVDTKEIVSSLSQSNFIENREYQREVSEEIHCYANIDTREVENIPLRQQHSTVSNVTIPNHGDIVQMYMSNSVPCTPTIYNDTDYVTVREVNYAELDLDSNKASSGACSETKAAATKQGAKMRTAGLQESPSIKKKSYATIDFPKTIALSQSINPKADLEEGSRKTRHNSTINSSSD</sequence>
<evidence type="ECO:0000256" key="1">
    <source>
        <dbReference type="ARBA" id="ARBA00004370"/>
    </source>
</evidence>
<keyword evidence="4" id="KW-0472">Membrane</keyword>
<evidence type="ECO:0000313" key="9">
    <source>
        <dbReference type="Proteomes" id="UP000625711"/>
    </source>
</evidence>
<dbReference type="PANTHER" id="PTHR21258">
    <property type="entry name" value="DOCKING PROTEIN RELATED"/>
    <property type="match status" value="1"/>
</dbReference>
<dbReference type="GO" id="GO:0005104">
    <property type="term" value="F:fibroblast growth factor receptor binding"/>
    <property type="evidence" value="ECO:0007669"/>
    <property type="project" value="TreeGrafter"/>
</dbReference>